<evidence type="ECO:0008006" key="4">
    <source>
        <dbReference type="Google" id="ProtNLM"/>
    </source>
</evidence>
<reference evidence="3" key="1">
    <citation type="journal article" date="2019" name="Int. J. Syst. Evol. Microbiol.">
        <title>The Global Catalogue of Microorganisms (GCM) 10K type strain sequencing project: providing services to taxonomists for standard genome sequencing and annotation.</title>
        <authorList>
            <consortium name="The Broad Institute Genomics Platform"/>
            <consortium name="The Broad Institute Genome Sequencing Center for Infectious Disease"/>
            <person name="Wu L."/>
            <person name="Ma J."/>
        </authorList>
    </citation>
    <scope>NUCLEOTIDE SEQUENCE [LARGE SCALE GENOMIC DNA]</scope>
    <source>
        <strain evidence="3">JCM 14559</strain>
    </source>
</reference>
<comment type="caution">
    <text evidence="2">The sequence shown here is derived from an EMBL/GenBank/DDBJ whole genome shotgun (WGS) entry which is preliminary data.</text>
</comment>
<dbReference type="EMBL" id="BAAANS010000007">
    <property type="protein sequence ID" value="GAA2090961.1"/>
    <property type="molecule type" value="Genomic_DNA"/>
</dbReference>
<proteinExistence type="predicted"/>
<sequence length="239" mass="25367">MDGGSTAMDLIDASEPTNPADSADPTDPGGAAAHGSALVERALAAVRADPSRPVLPHDRFAGPWVDGPLRPRPELEAFPSGHPLPPSLRSWLAYDSGMLERHGWFDAGGGLAPRTLGEIATEEYGEGWGSCFEPFSALFGECFLLPGGSDSRRVLSVGPGGERDGLGEYPVFALDVDDLPYAVLMHPGFDVYLAETAGVLPSGDRPGYDSLKHDPRYARRMAAHARGRLGGEYDLLCLP</sequence>
<organism evidence="2 3">
    <name type="scientific">Kitasatospora saccharophila</name>
    <dbReference type="NCBI Taxonomy" id="407973"/>
    <lineage>
        <taxon>Bacteria</taxon>
        <taxon>Bacillati</taxon>
        <taxon>Actinomycetota</taxon>
        <taxon>Actinomycetes</taxon>
        <taxon>Kitasatosporales</taxon>
        <taxon>Streptomycetaceae</taxon>
        <taxon>Kitasatospora</taxon>
    </lineage>
</organism>
<dbReference type="RefSeq" id="WP_344551065.1">
    <property type="nucleotide sequence ID" value="NZ_BAAANS010000007.1"/>
</dbReference>
<evidence type="ECO:0000313" key="2">
    <source>
        <dbReference type="EMBL" id="GAA2090961.1"/>
    </source>
</evidence>
<keyword evidence="3" id="KW-1185">Reference proteome</keyword>
<gene>
    <name evidence="2" type="ORF">GCM10009759_15010</name>
</gene>
<evidence type="ECO:0000256" key="1">
    <source>
        <dbReference type="SAM" id="MobiDB-lite"/>
    </source>
</evidence>
<feature type="region of interest" description="Disordered" evidence="1">
    <location>
        <begin position="1"/>
        <end position="34"/>
    </location>
</feature>
<name>A0ABP5HZX4_9ACTN</name>
<dbReference type="Proteomes" id="UP001500897">
    <property type="component" value="Unassembled WGS sequence"/>
</dbReference>
<protein>
    <recommendedName>
        <fullName evidence="4">SMI1/KNR4 family protein SUKH-1</fullName>
    </recommendedName>
</protein>
<accession>A0ABP5HZX4</accession>
<evidence type="ECO:0000313" key="3">
    <source>
        <dbReference type="Proteomes" id="UP001500897"/>
    </source>
</evidence>